<comment type="caution">
    <text evidence="4">The sequence shown here is derived from an EMBL/GenBank/DDBJ whole genome shotgun (WGS) entry which is preliminary data.</text>
</comment>
<protein>
    <submittedName>
        <fullName evidence="4">DUF2470 domain-containing protein</fullName>
    </submittedName>
</protein>
<evidence type="ECO:0000259" key="3">
    <source>
        <dbReference type="Pfam" id="PF13883"/>
    </source>
</evidence>
<dbReference type="SUPFAM" id="SSF50475">
    <property type="entry name" value="FMN-binding split barrel"/>
    <property type="match status" value="1"/>
</dbReference>
<feature type="domain" description="CREG-like beta-barrel" evidence="3">
    <location>
        <begin position="25"/>
        <end position="163"/>
    </location>
</feature>
<dbReference type="Proteomes" id="UP001139035">
    <property type="component" value="Unassembled WGS sequence"/>
</dbReference>
<sequence length="254" mass="27451">MEERNEKAAEPATSPPTGVLRPVDDEARQLARSLLRAARDASLAVLRPGDGWPAASRTLVATDFVGRPVILVSSLSLHAAALAADGRCSLLVGRVGKGDPLAHPRMTVFAKARPLDESEADAVRERFLSRHPKAELYVDFPDFRFFRLVPAGASLNGGFGQAFDLAASDLLDEADAVLPAAATRARDHMNEDHGDAVDALAAKSGEDGSGWRIATVDRRGFELVRKDRTIRIEFRSDPAGEGGYRKAFVELLKR</sequence>
<evidence type="ECO:0000313" key="4">
    <source>
        <dbReference type="EMBL" id="MCE7026728.1"/>
    </source>
</evidence>
<feature type="domain" description="DUF2470" evidence="2">
    <location>
        <begin position="184"/>
        <end position="251"/>
    </location>
</feature>
<name>A0A9X1T9Z3_9HYPH</name>
<feature type="region of interest" description="Disordered" evidence="1">
    <location>
        <begin position="1"/>
        <end position="22"/>
    </location>
</feature>
<dbReference type="InterPro" id="IPR055343">
    <property type="entry name" value="CREG_beta-barrel"/>
</dbReference>
<evidence type="ECO:0000256" key="1">
    <source>
        <dbReference type="SAM" id="MobiDB-lite"/>
    </source>
</evidence>
<keyword evidence="5" id="KW-1185">Reference proteome</keyword>
<dbReference type="Pfam" id="PF13883">
    <property type="entry name" value="CREG_beta-barrel"/>
    <property type="match status" value="1"/>
</dbReference>
<accession>A0A9X1T9Z3</accession>
<dbReference type="Gene3D" id="3.20.180.10">
    <property type="entry name" value="PNP-oxidase-like"/>
    <property type="match status" value="1"/>
</dbReference>
<organism evidence="4 5">
    <name type="scientific">Jiella avicenniae</name>
    <dbReference type="NCBI Taxonomy" id="2907202"/>
    <lineage>
        <taxon>Bacteria</taxon>
        <taxon>Pseudomonadati</taxon>
        <taxon>Pseudomonadota</taxon>
        <taxon>Alphaproteobacteria</taxon>
        <taxon>Hyphomicrobiales</taxon>
        <taxon>Aurantimonadaceae</taxon>
        <taxon>Jiella</taxon>
    </lineage>
</organism>
<gene>
    <name evidence="4" type="ORF">LZD57_01880</name>
</gene>
<evidence type="ECO:0000259" key="2">
    <source>
        <dbReference type="Pfam" id="PF10615"/>
    </source>
</evidence>
<dbReference type="InterPro" id="IPR019595">
    <property type="entry name" value="DUF2470"/>
</dbReference>
<dbReference type="GO" id="GO:0005737">
    <property type="term" value="C:cytoplasm"/>
    <property type="evidence" value="ECO:0007669"/>
    <property type="project" value="UniProtKB-ARBA"/>
</dbReference>
<dbReference type="Pfam" id="PF10615">
    <property type="entry name" value="DUF2470"/>
    <property type="match status" value="1"/>
</dbReference>
<dbReference type="PANTHER" id="PTHR13343">
    <property type="entry name" value="CREG1 PROTEIN"/>
    <property type="match status" value="1"/>
</dbReference>
<dbReference type="AlphaFoldDB" id="A0A9X1T9Z3"/>
<dbReference type="EMBL" id="JAJUWU010000001">
    <property type="protein sequence ID" value="MCE7026728.1"/>
    <property type="molecule type" value="Genomic_DNA"/>
</dbReference>
<dbReference type="InterPro" id="IPR037119">
    <property type="entry name" value="Haem_oxidase_HugZ-like_sf"/>
</dbReference>
<proteinExistence type="predicted"/>
<dbReference type="InterPro" id="IPR012349">
    <property type="entry name" value="Split_barrel_FMN-bd"/>
</dbReference>
<dbReference type="RefSeq" id="WP_233717411.1">
    <property type="nucleotide sequence ID" value="NZ_JAJUWU010000001.1"/>
</dbReference>
<evidence type="ECO:0000313" key="5">
    <source>
        <dbReference type="Proteomes" id="UP001139035"/>
    </source>
</evidence>
<dbReference type="Gene3D" id="2.30.110.10">
    <property type="entry name" value="Electron Transport, Fmn-binding Protein, Chain A"/>
    <property type="match status" value="1"/>
</dbReference>
<dbReference type="PANTHER" id="PTHR13343:SF17">
    <property type="entry name" value="CELLULAR REPRESSOR OF E1A-STIMULATED GENES, ISOFORM A"/>
    <property type="match status" value="1"/>
</dbReference>
<reference evidence="4" key="1">
    <citation type="submission" date="2022-01" db="EMBL/GenBank/DDBJ databases">
        <title>Jiella avicenniae sp. nov., a novel endophytic bacterium isolated from bark of Avicennia marina.</title>
        <authorList>
            <person name="Tuo L."/>
        </authorList>
    </citation>
    <scope>NUCLEOTIDE SEQUENCE</scope>
    <source>
        <strain evidence="4">CBK1P-4</strain>
    </source>
</reference>